<dbReference type="RefSeq" id="WP_152828742.1">
    <property type="nucleotide sequence ID" value="NZ_WHUT02000020.1"/>
</dbReference>
<evidence type="ECO:0000313" key="2">
    <source>
        <dbReference type="Proteomes" id="UP000484076"/>
    </source>
</evidence>
<organism evidence="1 2">
    <name type="scientific">Fertoeibacter niger</name>
    <dbReference type="NCBI Taxonomy" id="2656921"/>
    <lineage>
        <taxon>Bacteria</taxon>
        <taxon>Pseudomonadati</taxon>
        <taxon>Pseudomonadota</taxon>
        <taxon>Alphaproteobacteria</taxon>
        <taxon>Rhodobacterales</taxon>
        <taxon>Paracoccaceae</taxon>
        <taxon>Fertoeibacter</taxon>
    </lineage>
</organism>
<dbReference type="EMBL" id="WHUT02000020">
    <property type="protein sequence ID" value="NUB46742.1"/>
    <property type="molecule type" value="Genomic_DNA"/>
</dbReference>
<reference evidence="1" key="1">
    <citation type="submission" date="2020-05" db="EMBL/GenBank/DDBJ databases">
        <title>Fertoebacter nigrum gen. nov., sp. nov., a new member of the family Rhodobacteraceae.</title>
        <authorList>
            <person name="Szuroczki S."/>
            <person name="Abbaszade G."/>
            <person name="Buni D."/>
            <person name="Schumann P."/>
            <person name="Toth E."/>
        </authorList>
    </citation>
    <scope>NUCLEOTIDE SEQUENCE</scope>
    <source>
        <strain evidence="1">RG-N-1a</strain>
    </source>
</reference>
<keyword evidence="2" id="KW-1185">Reference proteome</keyword>
<sequence length="178" mass="19304">MSDADKSPGGMLFARLQIADMLSSGSPDSPPKSAVGARRIVEYAHRPAGHAFFESDVERLIRNSAGARALYMRALAAKGAVSQRAAAAASDDEIVRKIGDHELRLVRRDGQNDYLVIELGHDSVPSVIELRRDDGSAVRLALPEPMNGFVQLGLDPRFEDLKQMSELLADPHTAIFLG</sequence>
<dbReference type="Proteomes" id="UP000484076">
    <property type="component" value="Unassembled WGS sequence"/>
</dbReference>
<evidence type="ECO:0000313" key="1">
    <source>
        <dbReference type="EMBL" id="NUB46742.1"/>
    </source>
</evidence>
<accession>A0A8X8H5C1</accession>
<comment type="caution">
    <text evidence="1">The sequence shown here is derived from an EMBL/GenBank/DDBJ whole genome shotgun (WGS) entry which is preliminary data.</text>
</comment>
<proteinExistence type="predicted"/>
<protein>
    <submittedName>
        <fullName evidence="1">Uncharacterized protein</fullName>
    </submittedName>
</protein>
<gene>
    <name evidence="1" type="ORF">GEU84_020320</name>
</gene>
<name>A0A8X8H5C1_9RHOB</name>
<dbReference type="AlphaFoldDB" id="A0A8X8H5C1"/>